<name>A0AC34QAX4_9BILA</name>
<dbReference type="Proteomes" id="UP000887576">
    <property type="component" value="Unplaced"/>
</dbReference>
<accession>A0AC34QAX4</accession>
<proteinExistence type="predicted"/>
<evidence type="ECO:0000313" key="1">
    <source>
        <dbReference type="Proteomes" id="UP000887576"/>
    </source>
</evidence>
<reference evidence="2" key="1">
    <citation type="submission" date="2022-11" db="UniProtKB">
        <authorList>
            <consortium name="WormBaseParasite"/>
        </authorList>
    </citation>
    <scope>IDENTIFICATION</scope>
</reference>
<protein>
    <submittedName>
        <fullName evidence="2">Uncharacterized protein</fullName>
    </submittedName>
</protein>
<dbReference type="WBParaSite" id="JU765_v2.g14519.t1">
    <property type="protein sequence ID" value="JU765_v2.g14519.t1"/>
    <property type="gene ID" value="JU765_v2.g14519"/>
</dbReference>
<evidence type="ECO:0000313" key="2">
    <source>
        <dbReference type="WBParaSite" id="JU765_v2.g14519.t1"/>
    </source>
</evidence>
<sequence length="453" mass="50954">MVEFVGYIYAALVAAGGLVGYLKAGSIPSLVAGLVGGSVAAFGAATQNYYLLLALSVVLGGLMGYRAINSGKFMPAGIVAVLSVVLFIRCVIFFTTKTRMDSLSNHFILVGDDDDQVWNHFRTTLKPSNEQSSTTFKNLELILNTKYYSTNLRMMSFENLRSLIIWRTQNKDVSCQSFCLTFKKSQTAFDLSLLDTLMQVFDFDTKVIACYQSALPPTFLNTLTFWANKRGFEIIDLSPDESDIEYFKSNNERYSLDRLVEVLEGTEWNGKTQKKQDFTASKHEKVEQSNDESSDDDFSVDFDESVKGKRFILHEDERFIDFLNELIAGPSIIDYLIGRGMDLKSVDGELSRIEEQEQNDKSTGQKTEKKTQEKNLKKEGDVSDDVGIELDESPPQTGQNTGDRQTAGINLIAHLKDLRRGFVDKPLEDRLNMAEAVTTKLYQLLDEDEDIKK</sequence>
<organism evidence="1 2">
    <name type="scientific">Panagrolaimus sp. JU765</name>
    <dbReference type="NCBI Taxonomy" id="591449"/>
    <lineage>
        <taxon>Eukaryota</taxon>
        <taxon>Metazoa</taxon>
        <taxon>Ecdysozoa</taxon>
        <taxon>Nematoda</taxon>
        <taxon>Chromadorea</taxon>
        <taxon>Rhabditida</taxon>
        <taxon>Tylenchina</taxon>
        <taxon>Panagrolaimomorpha</taxon>
        <taxon>Panagrolaimoidea</taxon>
        <taxon>Panagrolaimidae</taxon>
        <taxon>Panagrolaimus</taxon>
    </lineage>
</organism>